<dbReference type="EMBL" id="CAJOBA010077778">
    <property type="protein sequence ID" value="CAF4426290.1"/>
    <property type="molecule type" value="Genomic_DNA"/>
</dbReference>
<name>A0A8S2G1T9_9BILA</name>
<dbReference type="Gene3D" id="3.10.20.580">
    <property type="match status" value="1"/>
</dbReference>
<sequence length="82" mass="9186">MRRRLREAGVAVISLLINRKGRLSCRPIVTMPGLLDLNDDAQLINIIKDGIANVIEVQAQSIKGKIFNEQIESAVRSFIRKT</sequence>
<reference evidence="2" key="1">
    <citation type="submission" date="2021-02" db="EMBL/GenBank/DDBJ databases">
        <authorList>
            <person name="Nowell W R."/>
        </authorList>
    </citation>
    <scope>NUCLEOTIDE SEQUENCE</scope>
</reference>
<evidence type="ECO:0000313" key="3">
    <source>
        <dbReference type="EMBL" id="CAF4426290.1"/>
    </source>
</evidence>
<comment type="caution">
    <text evidence="2">The sequence shown here is derived from an EMBL/GenBank/DDBJ whole genome shotgun (WGS) entry which is preliminary data.</text>
</comment>
<gene>
    <name evidence="2" type="ORF">OVA965_LOCUS42707</name>
    <name evidence="3" type="ORF">TMI583_LOCUS44696</name>
</gene>
<dbReference type="InterPro" id="IPR041636">
    <property type="entry name" value="RNase_J_C"/>
</dbReference>
<feature type="non-terminal residue" evidence="2">
    <location>
        <position position="82"/>
    </location>
</feature>
<protein>
    <recommendedName>
        <fullName evidence="1">Ribonuclease J C-terminal domain-containing protein</fullName>
    </recommendedName>
</protein>
<dbReference type="Proteomes" id="UP000682733">
    <property type="component" value="Unassembled WGS sequence"/>
</dbReference>
<dbReference type="AlphaFoldDB" id="A0A8S2G1T9"/>
<dbReference type="Pfam" id="PF17770">
    <property type="entry name" value="RNase_J_C"/>
    <property type="match status" value="1"/>
</dbReference>
<feature type="domain" description="Ribonuclease J C-terminal" evidence="1">
    <location>
        <begin position="2"/>
        <end position="81"/>
    </location>
</feature>
<evidence type="ECO:0000313" key="4">
    <source>
        <dbReference type="Proteomes" id="UP000677228"/>
    </source>
</evidence>
<evidence type="ECO:0000313" key="2">
    <source>
        <dbReference type="EMBL" id="CAF1612168.1"/>
    </source>
</evidence>
<evidence type="ECO:0000259" key="1">
    <source>
        <dbReference type="Pfam" id="PF17770"/>
    </source>
</evidence>
<dbReference type="Proteomes" id="UP000677228">
    <property type="component" value="Unassembled WGS sequence"/>
</dbReference>
<dbReference type="EMBL" id="CAJNOK010053473">
    <property type="protein sequence ID" value="CAF1612168.1"/>
    <property type="molecule type" value="Genomic_DNA"/>
</dbReference>
<proteinExistence type="predicted"/>
<organism evidence="2 4">
    <name type="scientific">Didymodactylos carnosus</name>
    <dbReference type="NCBI Taxonomy" id="1234261"/>
    <lineage>
        <taxon>Eukaryota</taxon>
        <taxon>Metazoa</taxon>
        <taxon>Spiralia</taxon>
        <taxon>Gnathifera</taxon>
        <taxon>Rotifera</taxon>
        <taxon>Eurotatoria</taxon>
        <taxon>Bdelloidea</taxon>
        <taxon>Philodinida</taxon>
        <taxon>Philodinidae</taxon>
        <taxon>Didymodactylos</taxon>
    </lineage>
</organism>
<accession>A0A8S2G1T9</accession>